<dbReference type="PANTHER" id="PTHR43490:SF73">
    <property type="entry name" value="OS07G0685800 PROTEIN"/>
    <property type="match status" value="1"/>
</dbReference>
<keyword evidence="3" id="KW-0560">Oxidoreductase</keyword>
<accession>A0A328DQB1</accession>
<evidence type="ECO:0000313" key="5">
    <source>
        <dbReference type="Proteomes" id="UP000249390"/>
    </source>
</evidence>
<keyword evidence="5" id="KW-1185">Reference proteome</keyword>
<reference evidence="4 5" key="1">
    <citation type="submission" date="2018-06" db="EMBL/GenBank/DDBJ databases">
        <title>The Genome of Cuscuta australis (Dodder) Provides Insight into the Evolution of Plant Parasitism.</title>
        <authorList>
            <person name="Liu H."/>
        </authorList>
    </citation>
    <scope>NUCLEOTIDE SEQUENCE [LARGE SCALE GENOMIC DNA]</scope>
    <source>
        <strain evidence="5">cv. Yunnan</strain>
        <tissue evidence="4">Vines</tissue>
    </source>
</reference>
<comment type="similarity">
    <text evidence="1">Belongs to the short-chain dehydrogenases/reductases (SDR) family.</text>
</comment>
<evidence type="ECO:0000256" key="1">
    <source>
        <dbReference type="ARBA" id="ARBA00006484"/>
    </source>
</evidence>
<evidence type="ECO:0000256" key="2">
    <source>
        <dbReference type="ARBA" id="ARBA00022857"/>
    </source>
</evidence>
<evidence type="ECO:0000313" key="4">
    <source>
        <dbReference type="EMBL" id="RAL47857.1"/>
    </source>
</evidence>
<dbReference type="Proteomes" id="UP000249390">
    <property type="component" value="Unassembled WGS sequence"/>
</dbReference>
<dbReference type="AlphaFoldDB" id="A0A328DQB1"/>
<dbReference type="PANTHER" id="PTHR43490">
    <property type="entry name" value="(+)-NEOMENTHOL DEHYDROGENASE"/>
    <property type="match status" value="1"/>
</dbReference>
<dbReference type="GO" id="GO:0016020">
    <property type="term" value="C:membrane"/>
    <property type="evidence" value="ECO:0007669"/>
    <property type="project" value="TreeGrafter"/>
</dbReference>
<dbReference type="EMBL" id="NQVE01000110">
    <property type="protein sequence ID" value="RAL47857.1"/>
    <property type="molecule type" value="Genomic_DNA"/>
</dbReference>
<protein>
    <submittedName>
        <fullName evidence="4">Uncharacterized protein</fullName>
    </submittedName>
</protein>
<organism evidence="4 5">
    <name type="scientific">Cuscuta australis</name>
    <dbReference type="NCBI Taxonomy" id="267555"/>
    <lineage>
        <taxon>Eukaryota</taxon>
        <taxon>Viridiplantae</taxon>
        <taxon>Streptophyta</taxon>
        <taxon>Embryophyta</taxon>
        <taxon>Tracheophyta</taxon>
        <taxon>Spermatophyta</taxon>
        <taxon>Magnoliopsida</taxon>
        <taxon>eudicotyledons</taxon>
        <taxon>Gunneridae</taxon>
        <taxon>Pentapetalae</taxon>
        <taxon>asterids</taxon>
        <taxon>lamiids</taxon>
        <taxon>Solanales</taxon>
        <taxon>Convolvulaceae</taxon>
        <taxon>Cuscuteae</taxon>
        <taxon>Cuscuta</taxon>
        <taxon>Cuscuta subgen. Grammica</taxon>
        <taxon>Cuscuta sect. Cleistogrammica</taxon>
    </lineage>
</organism>
<dbReference type="InterPro" id="IPR036291">
    <property type="entry name" value="NAD(P)-bd_dom_sf"/>
</dbReference>
<dbReference type="SUPFAM" id="SSF51735">
    <property type="entry name" value="NAD(P)-binding Rossmann-fold domains"/>
    <property type="match status" value="1"/>
</dbReference>
<keyword evidence="2" id="KW-0521">NADP</keyword>
<evidence type="ECO:0000256" key="3">
    <source>
        <dbReference type="ARBA" id="ARBA00023002"/>
    </source>
</evidence>
<dbReference type="GO" id="GO:0016491">
    <property type="term" value="F:oxidoreductase activity"/>
    <property type="evidence" value="ECO:0007669"/>
    <property type="project" value="UniProtKB-KW"/>
</dbReference>
<dbReference type="Gene3D" id="3.40.50.720">
    <property type="entry name" value="NAD(P)-binding Rossmann-like Domain"/>
    <property type="match status" value="1"/>
</dbReference>
<gene>
    <name evidence="4" type="ORF">DM860_011442</name>
</gene>
<name>A0A328DQB1_9ASTE</name>
<comment type="caution">
    <text evidence="4">The sequence shown here is derived from an EMBL/GenBank/DDBJ whole genome shotgun (WGS) entry which is preliminary data.</text>
</comment>
<sequence>MQVNNAGAPGVVVDEEALRAMDIAPSDWGVVKTTYEKAKECLHTNYYGVKKVTEALLPLLQLSTGGARIVNVSSLRSELRCPQREDAGDFPVPLRSDTSSDRPLVVTLPLPLRSDHLAGDFLSLFLFGLITATYLEGDYTMKPSSLFNDATYNMMTAYHPHSNPIDLSKLREWPDYGEVESYSHILNGNENNEACENSMEDPNIDNGMDDAGLPEFCETYVNDDDDDDDDVFADFGVLE</sequence>
<proteinExistence type="inferred from homology"/>